<accession>F4SAJ0</accession>
<keyword evidence="2" id="KW-1185">Reference proteome</keyword>
<gene>
    <name evidence="1" type="ORF">MELLADRAFT_73621</name>
</gene>
<dbReference type="EMBL" id="GL883178">
    <property type="protein sequence ID" value="EGF98347.1"/>
    <property type="molecule type" value="Genomic_DNA"/>
</dbReference>
<reference evidence="2" key="1">
    <citation type="journal article" date="2011" name="Proc. Natl. Acad. Sci. U.S.A.">
        <title>Obligate biotrophy features unraveled by the genomic analysis of rust fungi.</title>
        <authorList>
            <person name="Duplessis S."/>
            <person name="Cuomo C.A."/>
            <person name="Lin Y.-C."/>
            <person name="Aerts A."/>
            <person name="Tisserant E."/>
            <person name="Veneault-Fourrey C."/>
            <person name="Joly D.L."/>
            <person name="Hacquard S."/>
            <person name="Amselem J."/>
            <person name="Cantarel B.L."/>
            <person name="Chiu R."/>
            <person name="Coutinho P.M."/>
            <person name="Feau N."/>
            <person name="Field M."/>
            <person name="Frey P."/>
            <person name="Gelhaye E."/>
            <person name="Goldberg J."/>
            <person name="Grabherr M.G."/>
            <person name="Kodira C.D."/>
            <person name="Kohler A."/>
            <person name="Kuees U."/>
            <person name="Lindquist E.A."/>
            <person name="Lucas S.M."/>
            <person name="Mago R."/>
            <person name="Mauceli E."/>
            <person name="Morin E."/>
            <person name="Murat C."/>
            <person name="Pangilinan J.L."/>
            <person name="Park R."/>
            <person name="Pearson M."/>
            <person name="Quesneville H."/>
            <person name="Rouhier N."/>
            <person name="Sakthikumar S."/>
            <person name="Salamov A.A."/>
            <person name="Schmutz J."/>
            <person name="Selles B."/>
            <person name="Shapiro H."/>
            <person name="Tanguay P."/>
            <person name="Tuskan G.A."/>
            <person name="Henrissat B."/>
            <person name="Van de Peer Y."/>
            <person name="Rouze P."/>
            <person name="Ellis J.G."/>
            <person name="Dodds P.N."/>
            <person name="Schein J.E."/>
            <person name="Zhong S."/>
            <person name="Hamelin R.C."/>
            <person name="Grigoriev I.V."/>
            <person name="Szabo L.J."/>
            <person name="Martin F."/>
        </authorList>
    </citation>
    <scope>NUCLEOTIDE SEQUENCE [LARGE SCALE GENOMIC DNA]</scope>
    <source>
        <strain evidence="2">98AG31 / pathotype 3-4-7</strain>
    </source>
</reference>
<dbReference type="AlphaFoldDB" id="F4SAJ0"/>
<organism evidence="2">
    <name type="scientific">Melampsora larici-populina (strain 98AG31 / pathotype 3-4-7)</name>
    <name type="common">Poplar leaf rust fungus</name>
    <dbReference type="NCBI Taxonomy" id="747676"/>
    <lineage>
        <taxon>Eukaryota</taxon>
        <taxon>Fungi</taxon>
        <taxon>Dikarya</taxon>
        <taxon>Basidiomycota</taxon>
        <taxon>Pucciniomycotina</taxon>
        <taxon>Pucciniomycetes</taxon>
        <taxon>Pucciniales</taxon>
        <taxon>Melampsoraceae</taxon>
        <taxon>Melampsora</taxon>
    </lineage>
</organism>
<dbReference type="GeneID" id="18932440"/>
<dbReference type="Pfam" id="PF07956">
    <property type="entry name" value="DUF1690"/>
    <property type="match status" value="1"/>
</dbReference>
<proteinExistence type="predicted"/>
<dbReference type="KEGG" id="mlr:MELLADRAFT_73621"/>
<evidence type="ECO:0000313" key="2">
    <source>
        <dbReference type="Proteomes" id="UP000001072"/>
    </source>
</evidence>
<evidence type="ECO:0000313" key="1">
    <source>
        <dbReference type="EMBL" id="EGF98347.1"/>
    </source>
</evidence>
<dbReference type="VEuPathDB" id="FungiDB:MELLADRAFT_73621"/>
<dbReference type="HOGENOM" id="CLU_2740565_0_0_1"/>
<dbReference type="STRING" id="747676.F4SAJ0"/>
<dbReference type="Proteomes" id="UP000001072">
    <property type="component" value="Unassembled WGS sequence"/>
</dbReference>
<name>F4SAJ0_MELLP</name>
<protein>
    <submittedName>
        <fullName evidence="1">Uncharacterized protein</fullName>
    </submittedName>
</protein>
<sequence>MKDLSNLQQKVEEFRVRNSSGMWPEIVSARTSIVSCLSKNQHQTLNCGEEVESFKQLVHKLESEYVGSLRP</sequence>
<dbReference type="RefSeq" id="XP_007418382.1">
    <property type="nucleotide sequence ID" value="XM_007418320.1"/>
</dbReference>
<dbReference type="OrthoDB" id="5544375at2759"/>
<dbReference type="InterPro" id="IPR012471">
    <property type="entry name" value="DUF1690"/>
</dbReference>
<dbReference type="InParanoid" id="F4SAJ0"/>